<evidence type="ECO:0000313" key="1">
    <source>
        <dbReference type="EMBL" id="MEQ2280751.1"/>
    </source>
</evidence>
<evidence type="ECO:0000313" key="2">
    <source>
        <dbReference type="Proteomes" id="UP001469553"/>
    </source>
</evidence>
<reference evidence="1 2" key="1">
    <citation type="submission" date="2021-06" db="EMBL/GenBank/DDBJ databases">
        <authorList>
            <person name="Palmer J.M."/>
        </authorList>
    </citation>
    <scope>NUCLEOTIDE SEQUENCE [LARGE SCALE GENOMIC DNA]</scope>
    <source>
        <strain evidence="1 2">AS_MEX2019</strain>
        <tissue evidence="1">Muscle</tissue>
    </source>
</reference>
<evidence type="ECO:0008006" key="3">
    <source>
        <dbReference type="Google" id="ProtNLM"/>
    </source>
</evidence>
<proteinExistence type="predicted"/>
<organism evidence="1 2">
    <name type="scientific">Ameca splendens</name>
    <dbReference type="NCBI Taxonomy" id="208324"/>
    <lineage>
        <taxon>Eukaryota</taxon>
        <taxon>Metazoa</taxon>
        <taxon>Chordata</taxon>
        <taxon>Craniata</taxon>
        <taxon>Vertebrata</taxon>
        <taxon>Euteleostomi</taxon>
        <taxon>Actinopterygii</taxon>
        <taxon>Neopterygii</taxon>
        <taxon>Teleostei</taxon>
        <taxon>Neoteleostei</taxon>
        <taxon>Acanthomorphata</taxon>
        <taxon>Ovalentaria</taxon>
        <taxon>Atherinomorphae</taxon>
        <taxon>Cyprinodontiformes</taxon>
        <taxon>Goodeidae</taxon>
        <taxon>Ameca</taxon>
    </lineage>
</organism>
<sequence>MKCSDRKRHLPSITSIKLSTCQVLCILCDIYSDTNTHASEPRCFKCLTAHWARLKLVSPMVIQRAKQATSSTSVKGNMCVRVCVCVYMRAQRKEQQQESEKQQCADKK</sequence>
<name>A0ABV0XH11_9TELE</name>
<keyword evidence="2" id="KW-1185">Reference proteome</keyword>
<comment type="caution">
    <text evidence="1">The sequence shown here is derived from an EMBL/GenBank/DDBJ whole genome shotgun (WGS) entry which is preliminary data.</text>
</comment>
<dbReference type="EMBL" id="JAHRIP010002111">
    <property type="protein sequence ID" value="MEQ2280751.1"/>
    <property type="molecule type" value="Genomic_DNA"/>
</dbReference>
<accession>A0ABV0XH11</accession>
<gene>
    <name evidence="1" type="ORF">AMECASPLE_023141</name>
</gene>
<protein>
    <recommendedName>
        <fullName evidence="3">Secreted protein</fullName>
    </recommendedName>
</protein>
<dbReference type="Proteomes" id="UP001469553">
    <property type="component" value="Unassembled WGS sequence"/>
</dbReference>